<feature type="non-terminal residue" evidence="2">
    <location>
        <position position="1"/>
    </location>
</feature>
<evidence type="ECO:0000313" key="2">
    <source>
        <dbReference type="EMBL" id="KAL0156975.1"/>
    </source>
</evidence>
<evidence type="ECO:0000313" key="3">
    <source>
        <dbReference type="Proteomes" id="UP001529510"/>
    </source>
</evidence>
<dbReference type="PROSITE" id="PS50141">
    <property type="entry name" value="A_DEAMIN_EDITASE"/>
    <property type="match status" value="1"/>
</dbReference>
<feature type="domain" description="A to I editase" evidence="1">
    <location>
        <begin position="1"/>
        <end position="55"/>
    </location>
</feature>
<name>A0ABD0N6S0_CIRMR</name>
<proteinExistence type="predicted"/>
<dbReference type="InterPro" id="IPR002466">
    <property type="entry name" value="A_deamin"/>
</dbReference>
<organism evidence="2 3">
    <name type="scientific">Cirrhinus mrigala</name>
    <name type="common">Mrigala</name>
    <dbReference type="NCBI Taxonomy" id="683832"/>
    <lineage>
        <taxon>Eukaryota</taxon>
        <taxon>Metazoa</taxon>
        <taxon>Chordata</taxon>
        <taxon>Craniata</taxon>
        <taxon>Vertebrata</taxon>
        <taxon>Euteleostomi</taxon>
        <taxon>Actinopterygii</taxon>
        <taxon>Neopterygii</taxon>
        <taxon>Teleostei</taxon>
        <taxon>Ostariophysi</taxon>
        <taxon>Cypriniformes</taxon>
        <taxon>Cyprinidae</taxon>
        <taxon>Labeoninae</taxon>
        <taxon>Labeonini</taxon>
        <taxon>Cirrhinus</taxon>
    </lineage>
</organism>
<dbReference type="EMBL" id="JAMKFB020000024">
    <property type="protein sequence ID" value="KAL0156975.1"/>
    <property type="molecule type" value="Genomic_DNA"/>
</dbReference>
<comment type="caution">
    <text evidence="2">The sequence shown here is derived from an EMBL/GenBank/DDBJ whole genome shotgun (WGS) entry which is preliminary data.</text>
</comment>
<dbReference type="PANTHER" id="PTHR10910">
    <property type="entry name" value="EUKARYOTE SPECIFIC DSRNA BINDING PROTEIN"/>
    <property type="match status" value="1"/>
</dbReference>
<keyword evidence="3" id="KW-1185">Reference proteome</keyword>
<sequence length="55" mass="6142">HSNRHLVKKFHSHLRTKIESGEGTLPVKSTGPVQTWDGVLQGERLITMSCTDKIS</sequence>
<reference evidence="2 3" key="1">
    <citation type="submission" date="2024-05" db="EMBL/GenBank/DDBJ databases">
        <title>Genome sequencing and assembly of Indian major carp, Cirrhinus mrigala (Hamilton, 1822).</title>
        <authorList>
            <person name="Mohindra V."/>
            <person name="Chowdhury L.M."/>
            <person name="Lal K."/>
            <person name="Jena J.K."/>
        </authorList>
    </citation>
    <scope>NUCLEOTIDE SEQUENCE [LARGE SCALE GENOMIC DNA]</scope>
    <source>
        <strain evidence="2">CM1030</strain>
        <tissue evidence="2">Blood</tissue>
    </source>
</reference>
<dbReference type="Proteomes" id="UP001529510">
    <property type="component" value="Unassembled WGS sequence"/>
</dbReference>
<protein>
    <recommendedName>
        <fullName evidence="1">A to I editase domain-containing protein</fullName>
    </recommendedName>
</protein>
<evidence type="ECO:0000259" key="1">
    <source>
        <dbReference type="PROSITE" id="PS50141"/>
    </source>
</evidence>
<feature type="non-terminal residue" evidence="2">
    <location>
        <position position="55"/>
    </location>
</feature>
<accession>A0ABD0N6S0</accession>
<dbReference type="PANTHER" id="PTHR10910:SF17">
    <property type="entry name" value="DOUBLE-STRANDED RNA-SPECIFIC EDITASE B2"/>
    <property type="match status" value="1"/>
</dbReference>
<gene>
    <name evidence="2" type="ORF">M9458_048221</name>
</gene>
<dbReference type="Pfam" id="PF02137">
    <property type="entry name" value="A_deamin"/>
    <property type="match status" value="1"/>
</dbReference>
<dbReference type="AlphaFoldDB" id="A0ABD0N6S0"/>